<reference evidence="1" key="1">
    <citation type="submission" date="2018-05" db="EMBL/GenBank/DDBJ databases">
        <authorList>
            <person name="Lanie J.A."/>
            <person name="Ng W.-L."/>
            <person name="Kazmierczak K.M."/>
            <person name="Andrzejewski T.M."/>
            <person name="Davidsen T.M."/>
            <person name="Wayne K.J."/>
            <person name="Tettelin H."/>
            <person name="Glass J.I."/>
            <person name="Rusch D."/>
            <person name="Podicherti R."/>
            <person name="Tsui H.-C.T."/>
            <person name="Winkler M.E."/>
        </authorList>
    </citation>
    <scope>NUCLEOTIDE SEQUENCE</scope>
</reference>
<sequence length="66" mass="7300">MQIIVNGEKLDFPNSLNIEELIDYLGFQNQRIALEVNEAIVPKSNHSTFTLSNNDRVEVINAVGGG</sequence>
<dbReference type="PANTHER" id="PTHR34472">
    <property type="entry name" value="SULFUR CARRIER PROTEIN THIS"/>
    <property type="match status" value="1"/>
</dbReference>
<dbReference type="CDD" id="cd00565">
    <property type="entry name" value="Ubl_ThiS"/>
    <property type="match status" value="1"/>
</dbReference>
<proteinExistence type="predicted"/>
<organism evidence="1">
    <name type="scientific">marine metagenome</name>
    <dbReference type="NCBI Taxonomy" id="408172"/>
    <lineage>
        <taxon>unclassified sequences</taxon>
        <taxon>metagenomes</taxon>
        <taxon>ecological metagenomes</taxon>
    </lineage>
</organism>
<evidence type="ECO:0008006" key="2">
    <source>
        <dbReference type="Google" id="ProtNLM"/>
    </source>
</evidence>
<name>A0A381Z584_9ZZZZ</name>
<dbReference type="PANTHER" id="PTHR34472:SF1">
    <property type="entry name" value="SULFUR CARRIER PROTEIN THIS"/>
    <property type="match status" value="1"/>
</dbReference>
<evidence type="ECO:0000313" key="1">
    <source>
        <dbReference type="EMBL" id="SVA84042.1"/>
    </source>
</evidence>
<accession>A0A381Z584</accession>
<dbReference type="NCBIfam" id="TIGR01683">
    <property type="entry name" value="thiS"/>
    <property type="match status" value="1"/>
</dbReference>
<dbReference type="Pfam" id="PF02597">
    <property type="entry name" value="ThiS"/>
    <property type="match status" value="1"/>
</dbReference>
<dbReference type="SUPFAM" id="SSF54285">
    <property type="entry name" value="MoaD/ThiS"/>
    <property type="match status" value="1"/>
</dbReference>
<dbReference type="AlphaFoldDB" id="A0A381Z584"/>
<dbReference type="Gene3D" id="3.10.20.30">
    <property type="match status" value="1"/>
</dbReference>
<dbReference type="InterPro" id="IPR010035">
    <property type="entry name" value="Thi_S"/>
</dbReference>
<protein>
    <recommendedName>
        <fullName evidence="2">Thiamine biosynthesis protein ThiS</fullName>
    </recommendedName>
</protein>
<dbReference type="InterPro" id="IPR016155">
    <property type="entry name" value="Mopterin_synth/thiamin_S_b"/>
</dbReference>
<dbReference type="InterPro" id="IPR003749">
    <property type="entry name" value="ThiS/MoaD-like"/>
</dbReference>
<dbReference type="EMBL" id="UINC01019882">
    <property type="protein sequence ID" value="SVA84042.1"/>
    <property type="molecule type" value="Genomic_DNA"/>
</dbReference>
<dbReference type="InterPro" id="IPR012675">
    <property type="entry name" value="Beta-grasp_dom_sf"/>
</dbReference>
<gene>
    <name evidence="1" type="ORF">METZ01_LOCUS136896</name>
</gene>